<dbReference type="Pfam" id="PF13545">
    <property type="entry name" value="HTH_Crp_2"/>
    <property type="match status" value="1"/>
</dbReference>
<reference evidence="6" key="1">
    <citation type="journal article" date="2011" name="J. Bacteriol.">
        <title>Genome sequences of eight morphologically diverse alphaproteobacteria.</title>
        <authorList>
            <consortium name="US DOE Joint Genome Institute"/>
            <person name="Brown P.J."/>
            <person name="Kysela D.T."/>
            <person name="Buechlein A."/>
            <person name="Hemmerich C."/>
            <person name="Brun Y.V."/>
        </authorList>
    </citation>
    <scope>NUCLEOTIDE SEQUENCE [LARGE SCALE GENOMIC DNA]</scope>
    <source>
        <strain evidence="6">ATCC 51888 / DSM 1869 / NCIB 11706 / TK 0415</strain>
    </source>
</reference>
<dbReference type="AlphaFoldDB" id="D8JTM0"/>
<dbReference type="InterPro" id="IPR014710">
    <property type="entry name" value="RmlC-like_jellyroll"/>
</dbReference>
<dbReference type="InterPro" id="IPR012318">
    <property type="entry name" value="HTH_CRP"/>
</dbReference>
<keyword evidence="2" id="KW-0238">DNA-binding</keyword>
<keyword evidence="1" id="KW-0805">Transcription regulation</keyword>
<dbReference type="EMBL" id="CP002083">
    <property type="protein sequence ID" value="ADJ22582.1"/>
    <property type="molecule type" value="Genomic_DNA"/>
</dbReference>
<dbReference type="RefSeq" id="WP_013214797.1">
    <property type="nucleotide sequence ID" value="NC_014313.1"/>
</dbReference>
<evidence type="ECO:0000313" key="6">
    <source>
        <dbReference type="Proteomes" id="UP000002033"/>
    </source>
</evidence>
<dbReference type="SUPFAM" id="SSF46785">
    <property type="entry name" value="Winged helix' DNA-binding domain"/>
    <property type="match status" value="1"/>
</dbReference>
<evidence type="ECO:0000256" key="2">
    <source>
        <dbReference type="ARBA" id="ARBA00023125"/>
    </source>
</evidence>
<keyword evidence="3" id="KW-0804">Transcription</keyword>
<dbReference type="HOGENOM" id="CLU_077340_0_0_5"/>
<dbReference type="GO" id="GO:0003677">
    <property type="term" value="F:DNA binding"/>
    <property type="evidence" value="ECO:0007669"/>
    <property type="project" value="UniProtKB-KW"/>
</dbReference>
<dbReference type="Proteomes" id="UP000002033">
    <property type="component" value="Chromosome"/>
</dbReference>
<keyword evidence="6" id="KW-1185">Reference proteome</keyword>
<evidence type="ECO:0000256" key="3">
    <source>
        <dbReference type="ARBA" id="ARBA00023163"/>
    </source>
</evidence>
<evidence type="ECO:0000256" key="1">
    <source>
        <dbReference type="ARBA" id="ARBA00023015"/>
    </source>
</evidence>
<organism evidence="5 6">
    <name type="scientific">Hyphomicrobium denitrificans (strain ATCC 51888 / DSM 1869 / NCIMB 11706 / TK 0415)</name>
    <dbReference type="NCBI Taxonomy" id="582899"/>
    <lineage>
        <taxon>Bacteria</taxon>
        <taxon>Pseudomonadati</taxon>
        <taxon>Pseudomonadota</taxon>
        <taxon>Alphaproteobacteria</taxon>
        <taxon>Hyphomicrobiales</taxon>
        <taxon>Hyphomicrobiaceae</taxon>
        <taxon>Hyphomicrobium</taxon>
    </lineage>
</organism>
<dbReference type="Gene3D" id="2.60.120.10">
    <property type="entry name" value="Jelly Rolls"/>
    <property type="match status" value="1"/>
</dbReference>
<name>D8JTM0_HYPDA</name>
<evidence type="ECO:0000313" key="5">
    <source>
        <dbReference type="EMBL" id="ADJ22582.1"/>
    </source>
</evidence>
<dbReference type="SUPFAM" id="SSF51206">
    <property type="entry name" value="cAMP-binding domain-like"/>
    <property type="match status" value="1"/>
</dbReference>
<dbReference type="STRING" id="582899.Hden_0764"/>
<gene>
    <name evidence="5" type="ordered locus">Hden_0764</name>
</gene>
<feature type="domain" description="HTH crp-type" evidence="4">
    <location>
        <begin position="153"/>
        <end position="219"/>
    </location>
</feature>
<protein>
    <submittedName>
        <fullName evidence="5">Putative transcriptional regulator, Crp/Fnr family</fullName>
    </submittedName>
</protein>
<sequence>MKNAARLNSRGNLILSSLSLPDYELLEPYLETVQFRTRDCLEQTNKKVERIYFPYRGLISVIAVSQNKRHESEAGIIGWEGMTGASVVLRSEPALTNIFVQIPGDGRAVLAGDLSMLMAKSSTLRDAFLKHIYVFLIQAANTALANARGRLDQRLARWLLMADDRVPGDGLQLTHEFLAFMLGVRRAGVTIALQHLESQGLIANSRGHIRLIDRSGLEQCCDGLYGVAERELSRLFAPRYGGE</sequence>
<dbReference type="eggNOG" id="COG0664">
    <property type="taxonomic scope" value="Bacteria"/>
</dbReference>
<evidence type="ECO:0000259" key="4">
    <source>
        <dbReference type="Pfam" id="PF13545"/>
    </source>
</evidence>
<dbReference type="GO" id="GO:0006355">
    <property type="term" value="P:regulation of DNA-templated transcription"/>
    <property type="evidence" value="ECO:0007669"/>
    <property type="project" value="InterPro"/>
</dbReference>
<dbReference type="InterPro" id="IPR018490">
    <property type="entry name" value="cNMP-bd_dom_sf"/>
</dbReference>
<accession>D8JTM0</accession>
<dbReference type="InterPro" id="IPR036390">
    <property type="entry name" value="WH_DNA-bd_sf"/>
</dbReference>
<proteinExistence type="predicted"/>
<dbReference type="KEGG" id="hdn:Hden_0764"/>